<comment type="caution">
    <text evidence="6">The sequence shown here is derived from an EMBL/GenBank/DDBJ whole genome shotgun (WGS) entry which is preliminary data.</text>
</comment>
<gene>
    <name evidence="6" type="ORF">M9Y10_023845</name>
</gene>
<reference evidence="6 7" key="1">
    <citation type="submission" date="2024-04" db="EMBL/GenBank/DDBJ databases">
        <title>Tritrichomonas musculus Genome.</title>
        <authorList>
            <person name="Alves-Ferreira E."/>
            <person name="Grigg M."/>
            <person name="Lorenzi H."/>
            <person name="Galac M."/>
        </authorList>
    </citation>
    <scope>NUCLEOTIDE SEQUENCE [LARGE SCALE GENOMIC DNA]</scope>
    <source>
        <strain evidence="6 7">EAF2021</strain>
    </source>
</reference>
<evidence type="ECO:0000313" key="6">
    <source>
        <dbReference type="EMBL" id="KAK8895382.1"/>
    </source>
</evidence>
<organism evidence="6 7">
    <name type="scientific">Tritrichomonas musculus</name>
    <dbReference type="NCBI Taxonomy" id="1915356"/>
    <lineage>
        <taxon>Eukaryota</taxon>
        <taxon>Metamonada</taxon>
        <taxon>Parabasalia</taxon>
        <taxon>Tritrichomonadida</taxon>
        <taxon>Tritrichomonadidae</taxon>
        <taxon>Tritrichomonas</taxon>
    </lineage>
</organism>
<proteinExistence type="predicted"/>
<dbReference type="EMBL" id="JAPFFF010000003">
    <property type="protein sequence ID" value="KAK8895382.1"/>
    <property type="molecule type" value="Genomic_DNA"/>
</dbReference>
<keyword evidence="2" id="KW-0479">Metal-binding</keyword>
<dbReference type="SMART" id="SM00849">
    <property type="entry name" value="Lactamase_B"/>
    <property type="match status" value="1"/>
</dbReference>
<dbReference type="PANTHER" id="PTHR46233:SF3">
    <property type="entry name" value="HYDROXYACYLGLUTATHIONE HYDROLASE GLOC"/>
    <property type="match status" value="1"/>
</dbReference>
<dbReference type="Proteomes" id="UP001470230">
    <property type="component" value="Unassembled WGS sequence"/>
</dbReference>
<dbReference type="InterPro" id="IPR036866">
    <property type="entry name" value="RibonucZ/Hydroxyglut_hydro"/>
</dbReference>
<dbReference type="InterPro" id="IPR001279">
    <property type="entry name" value="Metallo-B-lactamas"/>
</dbReference>
<comment type="cofactor">
    <cofactor evidence="1">
        <name>Zn(2+)</name>
        <dbReference type="ChEBI" id="CHEBI:29105"/>
    </cofactor>
</comment>
<keyword evidence="4" id="KW-0862">Zinc</keyword>
<dbReference type="Pfam" id="PF00753">
    <property type="entry name" value="Lactamase_B"/>
    <property type="match status" value="1"/>
</dbReference>
<dbReference type="PANTHER" id="PTHR46233">
    <property type="entry name" value="HYDROXYACYLGLUTATHIONE HYDROLASE GLOC"/>
    <property type="match status" value="1"/>
</dbReference>
<keyword evidence="3" id="KW-0378">Hydrolase</keyword>
<dbReference type="Gene3D" id="3.60.15.10">
    <property type="entry name" value="Ribonuclease Z/Hydroxyacylglutathione hydrolase-like"/>
    <property type="match status" value="1"/>
</dbReference>
<name>A0ABR2KY47_9EUKA</name>
<accession>A0ABR2KY47</accession>
<dbReference type="InterPro" id="IPR051453">
    <property type="entry name" value="MBL_Glyoxalase_II"/>
</dbReference>
<feature type="domain" description="Metallo-beta-lactamase" evidence="5">
    <location>
        <begin position="17"/>
        <end position="198"/>
    </location>
</feature>
<evidence type="ECO:0000259" key="5">
    <source>
        <dbReference type="SMART" id="SM00849"/>
    </source>
</evidence>
<dbReference type="SUPFAM" id="SSF56281">
    <property type="entry name" value="Metallo-hydrolase/oxidoreductase"/>
    <property type="match status" value="1"/>
</dbReference>
<sequence>MTEATEFMKVIHAGWENNAIYILHDGDDTVIIDPCEDSEKFIKYLEQINCQNLRILLTHGHEDHISAIPGLMKRYKDSKILIAEQDLPFLTDPELNGSSDTRKPINLVRYTPKFQKISPDEKIIIGRYSLEVFPTPGHTPGSVIFIDDEHKCAYTGDTLFRETIGATHFKGGDPGEMQKSLIKIVKRIPSDYALYPGHGNSTTMEHEKAMNLYLQDI</sequence>
<evidence type="ECO:0000313" key="7">
    <source>
        <dbReference type="Proteomes" id="UP001470230"/>
    </source>
</evidence>
<dbReference type="CDD" id="cd06262">
    <property type="entry name" value="metallo-hydrolase-like_MBL-fold"/>
    <property type="match status" value="1"/>
</dbReference>
<evidence type="ECO:0000256" key="1">
    <source>
        <dbReference type="ARBA" id="ARBA00001947"/>
    </source>
</evidence>
<evidence type="ECO:0000256" key="2">
    <source>
        <dbReference type="ARBA" id="ARBA00022723"/>
    </source>
</evidence>
<protein>
    <recommendedName>
        <fullName evidence="5">Metallo-beta-lactamase domain-containing protein</fullName>
    </recommendedName>
</protein>
<evidence type="ECO:0000256" key="4">
    <source>
        <dbReference type="ARBA" id="ARBA00022833"/>
    </source>
</evidence>
<evidence type="ECO:0000256" key="3">
    <source>
        <dbReference type="ARBA" id="ARBA00022801"/>
    </source>
</evidence>
<keyword evidence="7" id="KW-1185">Reference proteome</keyword>